<evidence type="ECO:0000313" key="3">
    <source>
        <dbReference type="Proteomes" id="UP000248044"/>
    </source>
</evidence>
<keyword evidence="1" id="KW-0472">Membrane</keyword>
<dbReference type="AlphaFoldDB" id="A0A2U9IJ37"/>
<protein>
    <submittedName>
        <fullName evidence="2">Uncharacterized protein</fullName>
    </submittedName>
</protein>
<keyword evidence="1" id="KW-0812">Transmembrane</keyword>
<dbReference type="Proteomes" id="UP000248044">
    <property type="component" value="Chromosome"/>
</dbReference>
<keyword evidence="1" id="KW-1133">Transmembrane helix</keyword>
<accession>A0A2U9IJ37</accession>
<gene>
    <name evidence="2" type="ORF">DFR85_13920</name>
</gene>
<dbReference type="KEGG" id="abri:DFR85_13920"/>
<organism evidence="2 3">
    <name type="scientific">Acidianus brierleyi</name>
    <dbReference type="NCBI Taxonomy" id="41673"/>
    <lineage>
        <taxon>Archaea</taxon>
        <taxon>Thermoproteota</taxon>
        <taxon>Thermoprotei</taxon>
        <taxon>Sulfolobales</taxon>
        <taxon>Sulfolobaceae</taxon>
        <taxon>Acidianus</taxon>
    </lineage>
</organism>
<sequence length="209" mass="23588">MRATYPILIIVIGSIFTFLFLHIELYSSTQFGNSSVQTISPNLLKLDLELNSTSIKPGQSLQITTELYYMGESPYYVNVGKHYIRLPSPYPCGQNLLVGLEIFKGYYTTSNISNATPLYLYKPGIYFCPVILAATQYKLLPLSNQMQLIYNGKIVGTVHNEISISINGYWITNYTNPLSGKFTLFTPGIYTVEGISYFNQTVLEYFTVT</sequence>
<proteinExistence type="predicted"/>
<dbReference type="OrthoDB" id="43776at2157"/>
<keyword evidence="3" id="KW-1185">Reference proteome</keyword>
<dbReference type="EMBL" id="CP029289">
    <property type="protein sequence ID" value="AWR96049.1"/>
    <property type="molecule type" value="Genomic_DNA"/>
</dbReference>
<reference evidence="2 3" key="1">
    <citation type="submission" date="2018-05" db="EMBL/GenBank/DDBJ databases">
        <title>Complete Genome Sequences of Extremely Thermoacidophilic, Metal-Mobilizing Type-Strain Members of the Archaeal Family Sulfolobaceae: Acidianus brierleyi DSM-1651T, Acidianus sulfidivorans DSM-18786T, Metallosphaera hakonensis DSM-7519T, and Metallosphaera prunae DSM-10039T.</title>
        <authorList>
            <person name="Counts J.A."/>
            <person name="Kelly R.M."/>
        </authorList>
    </citation>
    <scope>NUCLEOTIDE SEQUENCE [LARGE SCALE GENOMIC DNA]</scope>
    <source>
        <strain evidence="2 3">DSM 1651</strain>
    </source>
</reference>
<dbReference type="GeneID" id="36833274"/>
<name>A0A2U9IJ37_9CREN</name>
<dbReference type="RefSeq" id="WP_110271927.1">
    <property type="nucleotide sequence ID" value="NZ_CP029289.2"/>
</dbReference>
<feature type="transmembrane region" description="Helical" evidence="1">
    <location>
        <begin position="7"/>
        <end position="26"/>
    </location>
</feature>
<evidence type="ECO:0000313" key="2">
    <source>
        <dbReference type="EMBL" id="AWR96049.1"/>
    </source>
</evidence>
<evidence type="ECO:0000256" key="1">
    <source>
        <dbReference type="SAM" id="Phobius"/>
    </source>
</evidence>